<comment type="caution">
    <text evidence="1">The sequence shown here is derived from an EMBL/GenBank/DDBJ whole genome shotgun (WGS) entry which is preliminary data.</text>
</comment>
<reference evidence="1" key="1">
    <citation type="submission" date="2020-08" db="EMBL/GenBank/DDBJ databases">
        <title>Multicomponent nature underlies the extraordinary mechanical properties of spider dragline silk.</title>
        <authorList>
            <person name="Kono N."/>
            <person name="Nakamura H."/>
            <person name="Mori M."/>
            <person name="Yoshida Y."/>
            <person name="Ohtoshi R."/>
            <person name="Malay A.D."/>
            <person name="Moran D.A.P."/>
            <person name="Tomita M."/>
            <person name="Numata K."/>
            <person name="Arakawa K."/>
        </authorList>
    </citation>
    <scope>NUCLEOTIDE SEQUENCE</scope>
</reference>
<keyword evidence="2" id="KW-1185">Reference proteome</keyword>
<proteinExistence type="predicted"/>
<evidence type="ECO:0000313" key="1">
    <source>
        <dbReference type="EMBL" id="GFY18492.1"/>
    </source>
</evidence>
<accession>A0A8X6SZU1</accession>
<name>A0A8X6SZU1_TRICX</name>
<dbReference type="AlphaFoldDB" id="A0A8X6SZU1"/>
<evidence type="ECO:0000313" key="2">
    <source>
        <dbReference type="Proteomes" id="UP000887159"/>
    </source>
</evidence>
<gene>
    <name evidence="1" type="primary">AVEN_30299_1</name>
    <name evidence="1" type="ORF">TNCV_2397191</name>
</gene>
<sequence length="149" mass="16863">MLKYSNTLSYLSITVDGFNRKGATQCFKCNLFNHTAENCHLAPRCLKCGNEHQTRECQIVKVDTLFCINCEIYGHLANCSKCPLYPKPRKDTITQTNYTITVNSIVRPNITFAQIAKTNHPVTPQQMAALATLAHENTKYRTDPLPTIR</sequence>
<dbReference type="Proteomes" id="UP000887159">
    <property type="component" value="Unassembled WGS sequence"/>
</dbReference>
<dbReference type="EMBL" id="BMAU01021349">
    <property type="protein sequence ID" value="GFY18492.1"/>
    <property type="molecule type" value="Genomic_DNA"/>
</dbReference>
<protein>
    <submittedName>
        <fullName evidence="1">PRE_C2HC domain-containing protein</fullName>
    </submittedName>
</protein>
<organism evidence="1 2">
    <name type="scientific">Trichonephila clavipes</name>
    <name type="common">Golden silk orbweaver</name>
    <name type="synonym">Nephila clavipes</name>
    <dbReference type="NCBI Taxonomy" id="2585209"/>
    <lineage>
        <taxon>Eukaryota</taxon>
        <taxon>Metazoa</taxon>
        <taxon>Ecdysozoa</taxon>
        <taxon>Arthropoda</taxon>
        <taxon>Chelicerata</taxon>
        <taxon>Arachnida</taxon>
        <taxon>Araneae</taxon>
        <taxon>Araneomorphae</taxon>
        <taxon>Entelegynae</taxon>
        <taxon>Araneoidea</taxon>
        <taxon>Nephilidae</taxon>
        <taxon>Trichonephila</taxon>
    </lineage>
</organism>
<dbReference type="Gene3D" id="4.10.60.10">
    <property type="entry name" value="Zinc finger, CCHC-type"/>
    <property type="match status" value="1"/>
</dbReference>